<dbReference type="InterPro" id="IPR001584">
    <property type="entry name" value="Integrase_cat-core"/>
</dbReference>
<sequence>MSPSSFGVPRAIVTDNGPQFDGIVFRTFYSKLNNKNLYSKPHYPQSNGKIEATNKILLNALKKRLEGANKKWVDELLGVLWAYRTTSRRPTGTTPFAVAYGMETNIPTEIGICPLPKQPCKTKGIMMKNS</sequence>
<dbReference type="GO" id="GO:0003676">
    <property type="term" value="F:nucleic acid binding"/>
    <property type="evidence" value="ECO:0007669"/>
    <property type="project" value="InterPro"/>
</dbReference>
<proteinExistence type="predicted"/>
<dbReference type="InterPro" id="IPR012337">
    <property type="entry name" value="RNaseH-like_sf"/>
</dbReference>
<feature type="domain" description="Integrase catalytic" evidence="1">
    <location>
        <begin position="1"/>
        <end position="103"/>
    </location>
</feature>
<dbReference type="InterPro" id="IPR050951">
    <property type="entry name" value="Retrovirus_Pol_polyprotein"/>
</dbReference>
<dbReference type="Proteomes" id="UP000288805">
    <property type="component" value="Unassembled WGS sequence"/>
</dbReference>
<accession>A0A438GQH6</accession>
<evidence type="ECO:0000259" key="1">
    <source>
        <dbReference type="PROSITE" id="PS50994"/>
    </source>
</evidence>
<protein>
    <recommendedName>
        <fullName evidence="1">Integrase catalytic domain-containing protein</fullName>
    </recommendedName>
</protein>
<dbReference type="PANTHER" id="PTHR37984">
    <property type="entry name" value="PROTEIN CBG26694"/>
    <property type="match status" value="1"/>
</dbReference>
<dbReference type="PANTHER" id="PTHR37984:SF5">
    <property type="entry name" value="PROTEIN NYNRIN-LIKE"/>
    <property type="match status" value="1"/>
</dbReference>
<comment type="caution">
    <text evidence="2">The sequence shown here is derived from an EMBL/GenBank/DDBJ whole genome shotgun (WGS) entry which is preliminary data.</text>
</comment>
<dbReference type="Gene3D" id="3.30.420.10">
    <property type="entry name" value="Ribonuclease H-like superfamily/Ribonuclease H"/>
    <property type="match status" value="1"/>
</dbReference>
<reference evidence="2 3" key="1">
    <citation type="journal article" date="2018" name="PLoS Genet.">
        <title>Population sequencing reveals clonal diversity and ancestral inbreeding in the grapevine cultivar Chardonnay.</title>
        <authorList>
            <person name="Roach M.J."/>
            <person name="Johnson D.L."/>
            <person name="Bohlmann J."/>
            <person name="van Vuuren H.J."/>
            <person name="Jones S.J."/>
            <person name="Pretorius I.S."/>
            <person name="Schmidt S.A."/>
            <person name="Borneman A.R."/>
        </authorList>
    </citation>
    <scope>NUCLEOTIDE SEQUENCE [LARGE SCALE GENOMIC DNA]</scope>
    <source>
        <strain evidence="3">cv. Chardonnay</strain>
        <tissue evidence="2">Leaf</tissue>
    </source>
</reference>
<dbReference type="GO" id="GO:0015074">
    <property type="term" value="P:DNA integration"/>
    <property type="evidence" value="ECO:0007669"/>
    <property type="project" value="InterPro"/>
</dbReference>
<dbReference type="AlphaFoldDB" id="A0A438GQH6"/>
<evidence type="ECO:0000313" key="2">
    <source>
        <dbReference type="EMBL" id="RVW74428.1"/>
    </source>
</evidence>
<dbReference type="PROSITE" id="PS50994">
    <property type="entry name" value="INTEGRASE"/>
    <property type="match status" value="1"/>
</dbReference>
<dbReference type="SUPFAM" id="SSF53098">
    <property type="entry name" value="Ribonuclease H-like"/>
    <property type="match status" value="1"/>
</dbReference>
<evidence type="ECO:0000313" key="3">
    <source>
        <dbReference type="Proteomes" id="UP000288805"/>
    </source>
</evidence>
<name>A0A438GQH6_VITVI</name>
<dbReference type="Gramene" id="Vitis16g00440.t01">
    <property type="protein sequence ID" value="Vitis16g00440.t01.CDS"/>
    <property type="gene ID" value="Vitis16g00440"/>
</dbReference>
<dbReference type="EMBL" id="QGNW01000370">
    <property type="protein sequence ID" value="RVW74428.1"/>
    <property type="molecule type" value="Genomic_DNA"/>
</dbReference>
<dbReference type="InterPro" id="IPR036397">
    <property type="entry name" value="RNaseH_sf"/>
</dbReference>
<gene>
    <name evidence="2" type="ORF">CK203_058173</name>
</gene>
<organism evidence="2 3">
    <name type="scientific">Vitis vinifera</name>
    <name type="common">Grape</name>
    <dbReference type="NCBI Taxonomy" id="29760"/>
    <lineage>
        <taxon>Eukaryota</taxon>
        <taxon>Viridiplantae</taxon>
        <taxon>Streptophyta</taxon>
        <taxon>Embryophyta</taxon>
        <taxon>Tracheophyta</taxon>
        <taxon>Spermatophyta</taxon>
        <taxon>Magnoliopsida</taxon>
        <taxon>eudicotyledons</taxon>
        <taxon>Gunneridae</taxon>
        <taxon>Pentapetalae</taxon>
        <taxon>rosids</taxon>
        <taxon>Vitales</taxon>
        <taxon>Vitaceae</taxon>
        <taxon>Viteae</taxon>
        <taxon>Vitis</taxon>
    </lineage>
</organism>